<proteinExistence type="predicted"/>
<sequence>MACAIARTVHSVAQQSTGAAAMQSALPGSTLANRERAIADKYRHLRPVYFPYPGVHAFRKDFVPEGGPGNQATWPGHGLQFAVSMPCAVSGPDIGRYHAALLTEIADQGTRWGGGAAVTQWDFGRTPQLLGDAQVAGLVDGLRRHFDVRPDCRGMYRLAVTRHFSAGRLRNLRCIGFNELSIESGTREDRRRDAQWLARAREAGYRTVQLAIHQPAAYRNEFILARRLQNLVRLAPDRIALRGRWLRKLHLQVLEDGGYRHAGVDLFVRDQNTADLTRLLVSQQRYPQGDCRFAGPNLLAVGAGAINAIGASLSQHARAAADYCWRIETRASPIAGGITLSRDQLLRRMAMQTLLCEFELPTAMMETLFGIDFAGYFAAQAKVLRSMRDDGMLAWEDGWLSLLPAGWPLARSICGVFA</sequence>
<reference evidence="2 3" key="1">
    <citation type="submission" date="2019-11" db="EMBL/GenBank/DDBJ databases">
        <title>Type strains purchased from KCTC, JCM and DSMZ.</title>
        <authorList>
            <person name="Lu H."/>
        </authorList>
    </citation>
    <scope>NUCLEOTIDE SEQUENCE [LARGE SCALE GENOMIC DNA]</scope>
    <source>
        <strain evidence="2 3">KCTC 22382</strain>
    </source>
</reference>
<dbReference type="EMBL" id="WNKY01000001">
    <property type="protein sequence ID" value="MTV36338.1"/>
    <property type="molecule type" value="Genomic_DNA"/>
</dbReference>
<dbReference type="Gene3D" id="1.10.10.920">
    <property type="match status" value="1"/>
</dbReference>
<organism evidence="2 3">
    <name type="scientific">Duganella radicis</name>
    <dbReference type="NCBI Taxonomy" id="551988"/>
    <lineage>
        <taxon>Bacteria</taxon>
        <taxon>Pseudomonadati</taxon>
        <taxon>Pseudomonadota</taxon>
        <taxon>Betaproteobacteria</taxon>
        <taxon>Burkholderiales</taxon>
        <taxon>Oxalobacteraceae</taxon>
        <taxon>Telluria group</taxon>
        <taxon>Duganella</taxon>
    </lineage>
</organism>
<comment type="caution">
    <text evidence="2">The sequence shown here is derived from an EMBL/GenBank/DDBJ whole genome shotgun (WGS) entry which is preliminary data.</text>
</comment>
<evidence type="ECO:0000313" key="2">
    <source>
        <dbReference type="EMBL" id="MTV36338.1"/>
    </source>
</evidence>
<dbReference type="InterPro" id="IPR010723">
    <property type="entry name" value="HemN_C"/>
</dbReference>
<evidence type="ECO:0000259" key="1">
    <source>
        <dbReference type="Pfam" id="PF06969"/>
    </source>
</evidence>
<dbReference type="AlphaFoldDB" id="A0A6L6PBA5"/>
<gene>
    <name evidence="2" type="ORF">GM676_01920</name>
</gene>
<protein>
    <recommendedName>
        <fullName evidence="1">HemN C-terminal domain-containing protein</fullName>
    </recommendedName>
</protein>
<evidence type="ECO:0000313" key="3">
    <source>
        <dbReference type="Proteomes" id="UP000475582"/>
    </source>
</evidence>
<feature type="domain" description="HemN C-terminal" evidence="1">
    <location>
        <begin position="340"/>
        <end position="409"/>
    </location>
</feature>
<dbReference type="Pfam" id="PF06969">
    <property type="entry name" value="HemN_C"/>
    <property type="match status" value="1"/>
</dbReference>
<dbReference type="SUPFAM" id="SSF102114">
    <property type="entry name" value="Radical SAM enzymes"/>
    <property type="match status" value="1"/>
</dbReference>
<keyword evidence="3" id="KW-1185">Reference proteome</keyword>
<dbReference type="OrthoDB" id="9808022at2"/>
<dbReference type="InterPro" id="IPR058240">
    <property type="entry name" value="rSAM_sf"/>
</dbReference>
<name>A0A6L6PBA5_9BURK</name>
<accession>A0A6L6PBA5</accession>
<dbReference type="Proteomes" id="UP000475582">
    <property type="component" value="Unassembled WGS sequence"/>
</dbReference>